<dbReference type="EMBL" id="BSXW01000863">
    <property type="protein sequence ID" value="GMF30781.1"/>
    <property type="molecule type" value="Genomic_DNA"/>
</dbReference>
<name>A0A9W6UED9_9STRA</name>
<feature type="domain" description="Sugar phosphate transporter" evidence="3">
    <location>
        <begin position="2"/>
        <end position="58"/>
    </location>
</feature>
<evidence type="ECO:0000313" key="4">
    <source>
        <dbReference type="EMBL" id="GMF30781.1"/>
    </source>
</evidence>
<feature type="transmembrane region" description="Helical" evidence="2">
    <location>
        <begin position="31"/>
        <end position="57"/>
    </location>
</feature>
<keyword evidence="2" id="KW-0812">Transmembrane</keyword>
<keyword evidence="2" id="KW-1133">Transmembrane helix</keyword>
<accession>A0A9W6UED9</accession>
<evidence type="ECO:0000256" key="2">
    <source>
        <dbReference type="SAM" id="Phobius"/>
    </source>
</evidence>
<gene>
    <name evidence="4" type="ORF">Plil01_001316000</name>
</gene>
<evidence type="ECO:0000259" key="3">
    <source>
        <dbReference type="Pfam" id="PF03151"/>
    </source>
</evidence>
<evidence type="ECO:0000256" key="1">
    <source>
        <dbReference type="SAM" id="MobiDB-lite"/>
    </source>
</evidence>
<feature type="region of interest" description="Disordered" evidence="1">
    <location>
        <begin position="184"/>
        <end position="222"/>
    </location>
</feature>
<reference evidence="4" key="1">
    <citation type="submission" date="2023-04" db="EMBL/GenBank/DDBJ databases">
        <title>Phytophthora lilii NBRC 32176.</title>
        <authorList>
            <person name="Ichikawa N."/>
            <person name="Sato H."/>
            <person name="Tonouchi N."/>
        </authorList>
    </citation>
    <scope>NUCLEOTIDE SEQUENCE</scope>
    <source>
        <strain evidence="4">NBRC 32176</strain>
    </source>
</reference>
<dbReference type="Pfam" id="PF03151">
    <property type="entry name" value="TPT"/>
    <property type="match status" value="1"/>
</dbReference>
<comment type="caution">
    <text evidence="4">The sequence shown here is derived from an EMBL/GenBank/DDBJ whole genome shotgun (WGS) entry which is preliminary data.</text>
</comment>
<dbReference type="Proteomes" id="UP001165083">
    <property type="component" value="Unassembled WGS sequence"/>
</dbReference>
<feature type="compositionally biased region" description="Polar residues" evidence="1">
    <location>
        <begin position="206"/>
        <end position="217"/>
    </location>
</feature>
<proteinExistence type="predicted"/>
<feature type="compositionally biased region" description="Low complexity" evidence="1">
    <location>
        <begin position="184"/>
        <end position="193"/>
    </location>
</feature>
<dbReference type="OrthoDB" id="6418713at2759"/>
<organism evidence="4 5">
    <name type="scientific">Phytophthora lilii</name>
    <dbReference type="NCBI Taxonomy" id="2077276"/>
    <lineage>
        <taxon>Eukaryota</taxon>
        <taxon>Sar</taxon>
        <taxon>Stramenopiles</taxon>
        <taxon>Oomycota</taxon>
        <taxon>Peronosporomycetes</taxon>
        <taxon>Peronosporales</taxon>
        <taxon>Peronosporaceae</taxon>
        <taxon>Phytophthora</taxon>
    </lineage>
</organism>
<sequence>MMHFVGSFCSSWVLGEVSELTFSIMSTMKRVVVILSAVLYFGNPVTFQSILGMALAVRRILCCGQAKRFALIFILIGATTDWWCSSIPASQNQGKAVKNAAIAAYGQNVRPGQQHRCPTATGWAARRSTAWWTHQQPQPRSAACSACAGTAAASAAATVGWATARRLPPRRSVGSAEAAGAWQPAAAGVAAGTRPGGPPVPRTPSNHNNNKESSVSSGFLLHPSPSRPHLLGGLDVVARDDVDEEVEDVGLGDSHGDVVALQRAALVLLRVDPGAQTELEDEHLAGLGEEHGRLGADHAHVLVRLHDLLDARERQLVRLEVEGAGVDLRDLLDLVLPEGVQRELLLLHLRALVLQLQLHLQVGVVGAAGVSVAAGHGGGLHGAAGGHRHMHVSERRVIGEKASSILIGAPAFRGGGWSIESATSGGRGEPPPNGFPAIALDGASAGTPFEIEFQRAPAVFRHGYIGTWLHPIIGRSS</sequence>
<evidence type="ECO:0000313" key="5">
    <source>
        <dbReference type="Proteomes" id="UP001165083"/>
    </source>
</evidence>
<dbReference type="AlphaFoldDB" id="A0A9W6UED9"/>
<dbReference type="InterPro" id="IPR004853">
    <property type="entry name" value="Sugar_P_trans_dom"/>
</dbReference>
<protein>
    <submittedName>
        <fullName evidence="4">Unnamed protein product</fullName>
    </submittedName>
</protein>
<keyword evidence="2" id="KW-0472">Membrane</keyword>
<keyword evidence="5" id="KW-1185">Reference proteome</keyword>